<dbReference type="CDD" id="cd03132">
    <property type="entry name" value="GATase1_catalase"/>
    <property type="match status" value="1"/>
</dbReference>
<dbReference type="PANTHER" id="PTHR42821">
    <property type="entry name" value="CATALASE"/>
    <property type="match status" value="1"/>
</dbReference>
<dbReference type="KEGG" id="kne:92179472"/>
<keyword evidence="4 10" id="KW-0575">Peroxidase</keyword>
<gene>
    <name evidence="16" type="ORF">IAR55_002213</name>
</gene>
<dbReference type="InterPro" id="IPR029062">
    <property type="entry name" value="Class_I_gatase-like"/>
</dbReference>
<dbReference type="InterPro" id="IPR041399">
    <property type="entry name" value="Catalase_large_C"/>
</dbReference>
<feature type="domain" description="Catalase core" evidence="15">
    <location>
        <begin position="69"/>
        <end position="456"/>
    </location>
</feature>
<protein>
    <recommendedName>
        <fullName evidence="3 10">Catalase</fullName>
        <ecNumber evidence="3 10">1.11.1.6</ecNumber>
    </recommendedName>
</protein>
<dbReference type="InterPro" id="IPR010582">
    <property type="entry name" value="Catalase_immune_responsive"/>
</dbReference>
<evidence type="ECO:0000313" key="16">
    <source>
        <dbReference type="EMBL" id="KAK8861394.1"/>
    </source>
</evidence>
<dbReference type="GO" id="GO:0042744">
    <property type="term" value="P:hydrogen peroxide catabolic process"/>
    <property type="evidence" value="ECO:0007669"/>
    <property type="project" value="UniProtKB-UniRule"/>
</dbReference>
<feature type="active site" evidence="11">
    <location>
        <position position="189"/>
    </location>
</feature>
<dbReference type="InterPro" id="IPR024708">
    <property type="entry name" value="Catalase_AS"/>
</dbReference>
<evidence type="ECO:0000256" key="2">
    <source>
        <dbReference type="ARBA" id="ARBA00005329"/>
    </source>
</evidence>
<comment type="cofactor">
    <cofactor evidence="1 10 12">
        <name>heme</name>
        <dbReference type="ChEBI" id="CHEBI:30413"/>
    </cofactor>
</comment>
<dbReference type="RefSeq" id="XP_066804019.1">
    <property type="nucleotide sequence ID" value="XM_066945330.1"/>
</dbReference>
<feature type="active site" evidence="11">
    <location>
        <position position="116"/>
    </location>
</feature>
<keyword evidence="7 10" id="KW-0560">Oxidoreductase</keyword>
<proteinExistence type="inferred from homology"/>
<dbReference type="PROSITE" id="PS00437">
    <property type="entry name" value="CATALASE_1"/>
    <property type="match status" value="1"/>
</dbReference>
<comment type="catalytic activity">
    <reaction evidence="10 13">
        <text>2 H2O2 = O2 + 2 H2O</text>
        <dbReference type="Rhea" id="RHEA:20309"/>
        <dbReference type="ChEBI" id="CHEBI:15377"/>
        <dbReference type="ChEBI" id="CHEBI:15379"/>
        <dbReference type="ChEBI" id="CHEBI:16240"/>
        <dbReference type="EC" id="1.11.1.6"/>
    </reaction>
</comment>
<dbReference type="Pfam" id="PF00199">
    <property type="entry name" value="Catalase"/>
    <property type="match status" value="1"/>
</dbReference>
<dbReference type="GO" id="GO:0020037">
    <property type="term" value="F:heme binding"/>
    <property type="evidence" value="ECO:0007669"/>
    <property type="project" value="UniProtKB-UniRule"/>
</dbReference>
<dbReference type="GO" id="GO:0004096">
    <property type="term" value="F:catalase activity"/>
    <property type="evidence" value="ECO:0007669"/>
    <property type="project" value="UniProtKB-UniRule"/>
</dbReference>
<dbReference type="InterPro" id="IPR002226">
    <property type="entry name" value="Catalase_haem_BS"/>
</dbReference>
<evidence type="ECO:0000256" key="8">
    <source>
        <dbReference type="ARBA" id="ARBA00023004"/>
    </source>
</evidence>
<dbReference type="SUPFAM" id="SSF52317">
    <property type="entry name" value="Class I glutamine amidotransferase-like"/>
    <property type="match status" value="1"/>
</dbReference>
<dbReference type="PRINTS" id="PR00067">
    <property type="entry name" value="CATALASE"/>
</dbReference>
<dbReference type="GO" id="GO:0046872">
    <property type="term" value="F:metal ion binding"/>
    <property type="evidence" value="ECO:0007669"/>
    <property type="project" value="UniProtKB-KW"/>
</dbReference>
<dbReference type="Proteomes" id="UP001388673">
    <property type="component" value="Unassembled WGS sequence"/>
</dbReference>
<evidence type="ECO:0000256" key="4">
    <source>
        <dbReference type="ARBA" id="ARBA00022559"/>
    </source>
</evidence>
<dbReference type="InterPro" id="IPR024712">
    <property type="entry name" value="Catalase_clade2"/>
</dbReference>
<dbReference type="Gene3D" id="1.20.1370.20">
    <property type="match status" value="1"/>
</dbReference>
<dbReference type="Gene3D" id="2.40.180.10">
    <property type="entry name" value="Catalase core domain"/>
    <property type="match status" value="1"/>
</dbReference>
<keyword evidence="17" id="KW-1185">Reference proteome</keyword>
<dbReference type="PIRSF" id="PIRSF038927">
    <property type="entry name" value="Catalase_clade2"/>
    <property type="match status" value="1"/>
</dbReference>
<comment type="caution">
    <text evidence="16">The sequence shown here is derived from an EMBL/GenBank/DDBJ whole genome shotgun (WGS) entry which is preliminary data.</text>
</comment>
<dbReference type="EC" id="1.11.1.6" evidence="3 10"/>
<evidence type="ECO:0000256" key="6">
    <source>
        <dbReference type="ARBA" id="ARBA00022723"/>
    </source>
</evidence>
<evidence type="ECO:0000256" key="13">
    <source>
        <dbReference type="RuleBase" id="RU000498"/>
    </source>
</evidence>
<feature type="binding site" description="axial binding residue" evidence="12">
    <location>
        <position position="403"/>
    </location>
    <ligand>
        <name>heme</name>
        <dbReference type="ChEBI" id="CHEBI:30413"/>
    </ligand>
    <ligandPart>
        <name>Fe</name>
        <dbReference type="ChEBI" id="CHEBI:18248"/>
    </ligandPart>
</feature>
<dbReference type="PANTHER" id="PTHR42821:SF1">
    <property type="entry name" value="CATALASE-B"/>
    <property type="match status" value="1"/>
</dbReference>
<evidence type="ECO:0000313" key="17">
    <source>
        <dbReference type="Proteomes" id="UP001388673"/>
    </source>
</evidence>
<keyword evidence="6 10" id="KW-0479">Metal-binding</keyword>
<dbReference type="Pfam" id="PF06628">
    <property type="entry name" value="Catalase-rel"/>
    <property type="match status" value="1"/>
</dbReference>
<dbReference type="InterPro" id="IPR043156">
    <property type="entry name" value="Catalase_clade2_helical"/>
</dbReference>
<dbReference type="GeneID" id="92179472"/>
<evidence type="ECO:0000256" key="12">
    <source>
        <dbReference type="PIRSR" id="PIRSR038927-2"/>
    </source>
</evidence>
<dbReference type="AlphaFoldDB" id="A0AAW0Z0U9"/>
<evidence type="ECO:0000256" key="9">
    <source>
        <dbReference type="ARBA" id="ARBA00023324"/>
    </source>
</evidence>
<dbReference type="Gene3D" id="3.40.50.880">
    <property type="match status" value="1"/>
</dbReference>
<dbReference type="FunFam" id="2.40.180.10:FF:000003">
    <property type="entry name" value="Catalase"/>
    <property type="match status" value="1"/>
</dbReference>
<evidence type="ECO:0000256" key="14">
    <source>
        <dbReference type="RuleBase" id="RU004142"/>
    </source>
</evidence>
<organism evidence="16 17">
    <name type="scientific">Kwoniella newhampshirensis</name>
    <dbReference type="NCBI Taxonomy" id="1651941"/>
    <lineage>
        <taxon>Eukaryota</taxon>
        <taxon>Fungi</taxon>
        <taxon>Dikarya</taxon>
        <taxon>Basidiomycota</taxon>
        <taxon>Agaricomycotina</taxon>
        <taxon>Tremellomycetes</taxon>
        <taxon>Tremellales</taxon>
        <taxon>Cryptococcaceae</taxon>
        <taxon>Kwoniella</taxon>
    </lineage>
</organism>
<evidence type="ECO:0000259" key="15">
    <source>
        <dbReference type="SMART" id="SM01060"/>
    </source>
</evidence>
<reference evidence="16 17" key="1">
    <citation type="journal article" date="2024" name="bioRxiv">
        <title>Comparative genomics of Cryptococcus and Kwoniella reveals pathogenesis evolution and contrasting karyotype dynamics via intercentromeric recombination or chromosome fusion.</title>
        <authorList>
            <person name="Coelho M.A."/>
            <person name="David-Palma M."/>
            <person name="Shea T."/>
            <person name="Bowers K."/>
            <person name="McGinley-Smith S."/>
            <person name="Mohammad A.W."/>
            <person name="Gnirke A."/>
            <person name="Yurkov A.M."/>
            <person name="Nowrousian M."/>
            <person name="Sun S."/>
            <person name="Cuomo C.A."/>
            <person name="Heitman J."/>
        </authorList>
    </citation>
    <scope>NUCLEOTIDE SEQUENCE [LARGE SCALE GENOMIC DNA]</scope>
    <source>
        <strain evidence="16 17">CBS 13917</strain>
    </source>
</reference>
<dbReference type="PROSITE" id="PS51402">
    <property type="entry name" value="CATALASE_3"/>
    <property type="match status" value="1"/>
</dbReference>
<comment type="function">
    <text evidence="14">Catalyzes the degradation of hydrogen peroxide (H(2)O(2)) generated by peroxisomal oxidases to water and oxygen, thereby protecting cells from the toxic effects of hydrogen peroxide.</text>
</comment>
<keyword evidence="9 10" id="KW-0376">Hydrogen peroxide</keyword>
<evidence type="ECO:0000256" key="11">
    <source>
        <dbReference type="PIRSR" id="PIRSR038927-1"/>
    </source>
</evidence>
<dbReference type="InterPro" id="IPR018028">
    <property type="entry name" value="Catalase"/>
</dbReference>
<dbReference type="GO" id="GO:0005829">
    <property type="term" value="C:cytosol"/>
    <property type="evidence" value="ECO:0007669"/>
    <property type="project" value="TreeGrafter"/>
</dbReference>
<sequence>MAAVVQQGESLFQSQTRSPCYYSLPESVYFDVSLIPPDALTAVNAVAGDAKKRQMDTFTKDENKDTPLTSYFGTKIAETDIALRAGARGPTVLEDFHNREKISHFDHERIPERVVHARGAGAFGEFKLHTPLTGLTTAKILTDTSKVTPAYVRFSTVNGSRGSADSVRDPRGFAVRLYSDEGNWDIVGNNIPVFFIQDAIKFVDLVHAVKPEPHNEIPQAQTAHDNAWDFMGLHPQTTHMQQWIMSDRAIPRSFRMMQGFGVHTFRLINEEGKSTFVKYHWSPHLGTHSLVWDEALKLAGQDPDFHRRDLWDAIEAGAYPKWELGVQIVKEEDEHKFDFDLLDATKLIPEDLVPVQNIGTLTLNRNPVDYFTEVEQVAFCTQHIVPGMDFSSDPLLAGRNFSYFDTQISRIGINFSDIPVNRPVCPFATNARDGAMNMTSKANRTAYHPNRFDALPTTAPAQGGFKSYPEVMAGIKERIHGPKFNEFVSQAQLFYNSMSAPEKKNIVSAYQFELSKCYETVVQQNAIDRINLIDHDLALQVATAFPSVKVGEAKPNHGQKSAFLSQVDGKNQIFTAAGRKVGIYILPGYSYAQVEPIKLALTAASVIVKFVAPATGPIKAGNGNTQIAEFTFENSRSTHFDSIIFIGGDDDSYPKQLKQGRLIHAVREAYMHLKAIAATGNAVSWVTDICLPGDFSPEVKTTESISLENGVLFAPSVGIGAEFTAKYLDGLSKHRVWDREVEHIAA</sequence>
<evidence type="ECO:0000256" key="5">
    <source>
        <dbReference type="ARBA" id="ARBA00022617"/>
    </source>
</evidence>
<name>A0AAW0Z0U9_9TREE</name>
<keyword evidence="5 10" id="KW-0349">Heme</keyword>
<dbReference type="InterPro" id="IPR020835">
    <property type="entry name" value="Catalase_sf"/>
</dbReference>
<evidence type="ECO:0000256" key="10">
    <source>
        <dbReference type="PIRNR" id="PIRNR038927"/>
    </source>
</evidence>
<accession>A0AAW0Z0U9</accession>
<keyword evidence="8 10" id="KW-0408">Iron</keyword>
<comment type="function">
    <text evidence="10">Occurs in almost all aerobically respiring organisms and serves to protect cells from the toxic effects of hydrogen peroxide.</text>
</comment>
<dbReference type="EMBL" id="JBCAWK010000004">
    <property type="protein sequence ID" value="KAK8861394.1"/>
    <property type="molecule type" value="Genomic_DNA"/>
</dbReference>
<dbReference type="SMART" id="SM01060">
    <property type="entry name" value="Catalase"/>
    <property type="match status" value="1"/>
</dbReference>
<dbReference type="Pfam" id="PF18011">
    <property type="entry name" value="Catalase_C"/>
    <property type="match status" value="1"/>
</dbReference>
<dbReference type="GO" id="GO:0006979">
    <property type="term" value="P:response to oxidative stress"/>
    <property type="evidence" value="ECO:0007669"/>
    <property type="project" value="InterPro"/>
</dbReference>
<evidence type="ECO:0000256" key="1">
    <source>
        <dbReference type="ARBA" id="ARBA00001971"/>
    </source>
</evidence>
<dbReference type="InterPro" id="IPR011614">
    <property type="entry name" value="Catalase_core"/>
</dbReference>
<dbReference type="PROSITE" id="PS00438">
    <property type="entry name" value="CATALASE_2"/>
    <property type="match status" value="1"/>
</dbReference>
<comment type="similarity">
    <text evidence="2 10 13">Belongs to the catalase family.</text>
</comment>
<evidence type="ECO:0000256" key="7">
    <source>
        <dbReference type="ARBA" id="ARBA00023002"/>
    </source>
</evidence>
<dbReference type="SUPFAM" id="SSF56634">
    <property type="entry name" value="Heme-dependent catalase-like"/>
    <property type="match status" value="1"/>
</dbReference>
<evidence type="ECO:0000256" key="3">
    <source>
        <dbReference type="ARBA" id="ARBA00012314"/>
    </source>
</evidence>